<comment type="subcellular location">
    <subcellularLocation>
        <location evidence="1">Cytoplasm</location>
    </subcellularLocation>
</comment>
<evidence type="ECO:0000256" key="5">
    <source>
        <dbReference type="ARBA" id="ARBA00022737"/>
    </source>
</evidence>
<dbReference type="PANTHER" id="PTHR48032">
    <property type="entry name" value="RNA-BINDING PROTEIN MUSASHI HOMOLOG RBP6"/>
    <property type="match status" value="1"/>
</dbReference>
<proteinExistence type="inferred from homology"/>
<protein>
    <recommendedName>
        <fullName evidence="9">RRM domain-containing protein</fullName>
    </recommendedName>
</protein>
<dbReference type="PROSITE" id="PS50102">
    <property type="entry name" value="RRM"/>
    <property type="match status" value="2"/>
</dbReference>
<dbReference type="CDD" id="cd12576">
    <property type="entry name" value="RRM1_MSI"/>
    <property type="match status" value="1"/>
</dbReference>
<dbReference type="PANTHER" id="PTHR48032:SF18">
    <property type="entry name" value="RRM DOMAIN-CONTAINING PROTEIN"/>
    <property type="match status" value="1"/>
</dbReference>
<dbReference type="SMART" id="SM00360">
    <property type="entry name" value="RRM"/>
    <property type="match status" value="2"/>
</dbReference>
<dbReference type="AlphaFoldDB" id="B3S4I1"/>
<dbReference type="Proteomes" id="UP000009022">
    <property type="component" value="Unassembled WGS sequence"/>
</dbReference>
<feature type="region of interest" description="Disordered" evidence="8">
    <location>
        <begin position="167"/>
        <end position="188"/>
    </location>
</feature>
<dbReference type="OMA" id="TKETHHE"/>
<dbReference type="InParanoid" id="B3S4I1"/>
<dbReference type="InterPro" id="IPR012677">
    <property type="entry name" value="Nucleotide-bd_a/b_plait_sf"/>
</dbReference>
<keyword evidence="6 7" id="KW-0694">RNA-binding</keyword>
<feature type="domain" description="RRM" evidence="9">
    <location>
        <begin position="4"/>
        <end position="83"/>
    </location>
</feature>
<dbReference type="STRING" id="10228.B3S4I1"/>
<organism evidence="10 11">
    <name type="scientific">Trichoplax adhaerens</name>
    <name type="common">Trichoplax reptans</name>
    <dbReference type="NCBI Taxonomy" id="10228"/>
    <lineage>
        <taxon>Eukaryota</taxon>
        <taxon>Metazoa</taxon>
        <taxon>Placozoa</taxon>
        <taxon>Uniplacotomia</taxon>
        <taxon>Trichoplacea</taxon>
        <taxon>Trichoplacidae</taxon>
        <taxon>Trichoplax</taxon>
    </lineage>
</organism>
<dbReference type="InterPro" id="IPR035979">
    <property type="entry name" value="RBD_domain_sf"/>
</dbReference>
<dbReference type="GeneID" id="6756228"/>
<dbReference type="Pfam" id="PF00076">
    <property type="entry name" value="RRM_1"/>
    <property type="match status" value="2"/>
</dbReference>
<dbReference type="GO" id="GO:0006417">
    <property type="term" value="P:regulation of translation"/>
    <property type="evidence" value="ECO:0000318"/>
    <property type="project" value="GO_Central"/>
</dbReference>
<evidence type="ECO:0000259" key="9">
    <source>
        <dbReference type="PROSITE" id="PS50102"/>
    </source>
</evidence>
<dbReference type="HOGENOM" id="CLU_012062_1_5_1"/>
<dbReference type="FunCoup" id="B3S4I1">
    <property type="interactions" value="444"/>
</dbReference>
<dbReference type="GO" id="GO:0003729">
    <property type="term" value="F:mRNA binding"/>
    <property type="evidence" value="ECO:0000318"/>
    <property type="project" value="GO_Central"/>
</dbReference>
<name>B3S4I1_TRIAD</name>
<comment type="similarity">
    <text evidence="2">Belongs to the Musashi family.</text>
</comment>
<evidence type="ECO:0000256" key="3">
    <source>
        <dbReference type="ARBA" id="ARBA00022490"/>
    </source>
</evidence>
<evidence type="ECO:0000256" key="1">
    <source>
        <dbReference type="ARBA" id="ARBA00004496"/>
    </source>
</evidence>
<evidence type="ECO:0000256" key="2">
    <source>
        <dbReference type="ARBA" id="ARBA00006635"/>
    </source>
</evidence>
<keyword evidence="3" id="KW-0963">Cytoplasm</keyword>
<evidence type="ECO:0000256" key="4">
    <source>
        <dbReference type="ARBA" id="ARBA00022553"/>
    </source>
</evidence>
<dbReference type="OrthoDB" id="1875751at2759"/>
<accession>B3S4I1</accession>
<dbReference type="RefSeq" id="XP_002115015.1">
    <property type="nucleotide sequence ID" value="XM_002114979.1"/>
</dbReference>
<reference evidence="10 11" key="1">
    <citation type="journal article" date="2008" name="Nature">
        <title>The Trichoplax genome and the nature of placozoans.</title>
        <authorList>
            <person name="Srivastava M."/>
            <person name="Begovic E."/>
            <person name="Chapman J."/>
            <person name="Putnam N.H."/>
            <person name="Hellsten U."/>
            <person name="Kawashima T."/>
            <person name="Kuo A."/>
            <person name="Mitros T."/>
            <person name="Salamov A."/>
            <person name="Carpenter M.L."/>
            <person name="Signorovitch A.Y."/>
            <person name="Moreno M.A."/>
            <person name="Kamm K."/>
            <person name="Grimwood J."/>
            <person name="Schmutz J."/>
            <person name="Shapiro H."/>
            <person name="Grigoriev I.V."/>
            <person name="Buss L.W."/>
            <person name="Schierwater B."/>
            <person name="Dellaporta S.L."/>
            <person name="Rokhsar D.S."/>
        </authorList>
    </citation>
    <scope>NUCLEOTIDE SEQUENCE [LARGE SCALE GENOMIC DNA]</scope>
    <source>
        <strain evidence="10 11">Grell-BS-1999</strain>
    </source>
</reference>
<dbReference type="GO" id="GO:0005737">
    <property type="term" value="C:cytoplasm"/>
    <property type="evidence" value="ECO:0000318"/>
    <property type="project" value="GO_Central"/>
</dbReference>
<keyword evidence="4" id="KW-0597">Phosphoprotein</keyword>
<dbReference type="EMBL" id="DS985249">
    <property type="protein sequence ID" value="EDV22471.1"/>
    <property type="molecule type" value="Genomic_DNA"/>
</dbReference>
<dbReference type="SUPFAM" id="SSF54928">
    <property type="entry name" value="RNA-binding domain, RBD"/>
    <property type="match status" value="2"/>
</dbReference>
<dbReference type="InterPro" id="IPR000504">
    <property type="entry name" value="RRM_dom"/>
</dbReference>
<dbReference type="KEGG" id="tad:TRIADDRAFT_28865"/>
<evidence type="ECO:0000313" key="11">
    <source>
        <dbReference type="Proteomes" id="UP000009022"/>
    </source>
</evidence>
<evidence type="ECO:0000313" key="10">
    <source>
        <dbReference type="EMBL" id="EDV22471.1"/>
    </source>
</evidence>
<gene>
    <name evidence="10" type="ORF">TRIADDRAFT_28865</name>
</gene>
<dbReference type="eggNOG" id="KOG4205">
    <property type="taxonomic scope" value="Eukaryota"/>
</dbReference>
<dbReference type="Gene3D" id="3.30.70.330">
    <property type="match status" value="2"/>
</dbReference>
<feature type="domain" description="RRM" evidence="9">
    <location>
        <begin position="93"/>
        <end position="170"/>
    </location>
</feature>
<dbReference type="CTD" id="6756228"/>
<evidence type="ECO:0000256" key="6">
    <source>
        <dbReference type="ARBA" id="ARBA00022884"/>
    </source>
</evidence>
<evidence type="ECO:0000256" key="8">
    <source>
        <dbReference type="SAM" id="MobiDB-lite"/>
    </source>
</evidence>
<keyword evidence="11" id="KW-1185">Reference proteome</keyword>
<evidence type="ECO:0000256" key="7">
    <source>
        <dbReference type="PROSITE-ProRule" id="PRU00176"/>
    </source>
</evidence>
<keyword evidence="5" id="KW-0677">Repeat</keyword>
<dbReference type="PhylomeDB" id="B3S4I1"/>
<sequence>MVNSKMFIGGLSWMTNTEKLREYFEKYGEITECVIMHDPITKRSRGFGFVTFTDADNVEKVLQSGPHKLDDKNIDAKVAYPKKQRQKLVTRTKKVFVGGIATNTTTEDITKYFETFGQIEDAMLMFDKSTQRHRGFGFVIFESEDSADKACEVHFHEINNKKVEVKKAQPKEVMHSQTSGTKGHLKTNHNRGIRKLSCSSYTISVPYVEI</sequence>
<dbReference type="FunFam" id="3.30.70.330:FF:000020">
    <property type="entry name" value="RNA-binding protein Musashi homolog 2 isoform X1"/>
    <property type="match status" value="1"/>
</dbReference>
<dbReference type="FunFam" id="3.30.70.330:FF:000025">
    <property type="entry name" value="RNA-binding protein Musashi homolog 2 isoform X1"/>
    <property type="match status" value="1"/>
</dbReference>